<keyword evidence="3" id="KW-0378">Hydrolase</keyword>
<dbReference type="InterPro" id="IPR001818">
    <property type="entry name" value="Pept_M10_metallopeptidase"/>
</dbReference>
<evidence type="ECO:0000256" key="4">
    <source>
        <dbReference type="ARBA" id="ARBA00022833"/>
    </source>
</evidence>
<dbReference type="Gene3D" id="3.40.390.10">
    <property type="entry name" value="Collagenase (Catalytic Domain)"/>
    <property type="match status" value="1"/>
</dbReference>
<sequence length="236" mass="24260">MDERRGGGCTSILSLLLVLGLVISMVVYLSPGLDLGNVRRTVYSERSAGVAGSGGEGYTFMQVSDGGRPVTWGCAARIEVEVNPQGAPEGYADLVATAVQRVNEASGFTFVVTGETDDREFQGRQRGPVLIGWADEEEVSELAGPTAGLGGASYVVGPGGDARSVGGMVVLDTDMPGGWLGGLDEETVLVHELVHVLGLGHSDDADALMAAENSGQDEFTDADLAGLAALEEAACG</sequence>
<dbReference type="STRING" id="767452.AVL62_12920"/>
<evidence type="ECO:0000256" key="2">
    <source>
        <dbReference type="ARBA" id="ARBA00022723"/>
    </source>
</evidence>
<keyword evidence="8" id="KW-1185">Reference proteome</keyword>
<dbReference type="Pfam" id="PF00413">
    <property type="entry name" value="Peptidase_M10"/>
    <property type="match status" value="1"/>
</dbReference>
<dbReference type="GO" id="GO:0006508">
    <property type="term" value="P:proteolysis"/>
    <property type="evidence" value="ECO:0007669"/>
    <property type="project" value="UniProtKB-KW"/>
</dbReference>
<name>A0A0W8I0J5_9MICO</name>
<feature type="transmembrane region" description="Helical" evidence="5">
    <location>
        <begin position="12"/>
        <end position="30"/>
    </location>
</feature>
<proteinExistence type="predicted"/>
<evidence type="ECO:0000259" key="6">
    <source>
        <dbReference type="Pfam" id="PF00413"/>
    </source>
</evidence>
<gene>
    <name evidence="7" type="ORF">AVL62_12920</name>
</gene>
<dbReference type="InterPro" id="IPR024079">
    <property type="entry name" value="MetalloPept_cat_dom_sf"/>
</dbReference>
<dbReference type="RefSeq" id="WP_058892683.1">
    <property type="nucleotide sequence ID" value="NZ_LQBL01000033.1"/>
</dbReference>
<dbReference type="GO" id="GO:0008270">
    <property type="term" value="F:zinc ion binding"/>
    <property type="evidence" value="ECO:0007669"/>
    <property type="project" value="InterPro"/>
</dbReference>
<dbReference type="OrthoDB" id="4297752at2"/>
<feature type="domain" description="Peptidase M10 metallopeptidase" evidence="6">
    <location>
        <begin position="182"/>
        <end position="225"/>
    </location>
</feature>
<keyword evidence="5" id="KW-1133">Transmembrane helix</keyword>
<keyword evidence="5" id="KW-0812">Transmembrane</keyword>
<protein>
    <recommendedName>
        <fullName evidence="6">Peptidase M10 metallopeptidase domain-containing protein</fullName>
    </recommendedName>
</protein>
<dbReference type="EMBL" id="LQBL01000033">
    <property type="protein sequence ID" value="KUG51138.1"/>
    <property type="molecule type" value="Genomic_DNA"/>
</dbReference>
<organism evidence="7 8">
    <name type="scientific">Serinicoccus chungangensis</name>
    <dbReference type="NCBI Taxonomy" id="767452"/>
    <lineage>
        <taxon>Bacteria</taxon>
        <taxon>Bacillati</taxon>
        <taxon>Actinomycetota</taxon>
        <taxon>Actinomycetes</taxon>
        <taxon>Micrococcales</taxon>
        <taxon>Ornithinimicrobiaceae</taxon>
        <taxon>Serinicoccus</taxon>
    </lineage>
</organism>
<dbReference type="GO" id="GO:0031012">
    <property type="term" value="C:extracellular matrix"/>
    <property type="evidence" value="ECO:0007669"/>
    <property type="project" value="InterPro"/>
</dbReference>
<accession>A0A0W8I0J5</accession>
<keyword evidence="4" id="KW-0862">Zinc</keyword>
<evidence type="ECO:0000256" key="1">
    <source>
        <dbReference type="ARBA" id="ARBA00022670"/>
    </source>
</evidence>
<dbReference type="AlphaFoldDB" id="A0A0W8I0J5"/>
<comment type="caution">
    <text evidence="7">The sequence shown here is derived from an EMBL/GenBank/DDBJ whole genome shotgun (WGS) entry which is preliminary data.</text>
</comment>
<keyword evidence="2" id="KW-0479">Metal-binding</keyword>
<evidence type="ECO:0000313" key="7">
    <source>
        <dbReference type="EMBL" id="KUG51138.1"/>
    </source>
</evidence>
<reference evidence="7 8" key="1">
    <citation type="submission" date="2015-12" db="EMBL/GenBank/DDBJ databases">
        <title>Serinicoccus chungangenesis strain CD08_5 genome sequencing and assembly.</title>
        <authorList>
            <person name="Chander A.M."/>
            <person name="Kaur G."/>
            <person name="Nair G.R."/>
            <person name="Dhawan D.K."/>
            <person name="Kochhar R.K."/>
            <person name="Mayilraj S."/>
            <person name="Bhadada S.K."/>
        </authorList>
    </citation>
    <scope>NUCLEOTIDE SEQUENCE [LARGE SCALE GENOMIC DNA]</scope>
    <source>
        <strain evidence="7 8">CD08_5</strain>
    </source>
</reference>
<dbReference type="SUPFAM" id="SSF55486">
    <property type="entry name" value="Metalloproteases ('zincins'), catalytic domain"/>
    <property type="match status" value="1"/>
</dbReference>
<dbReference type="Proteomes" id="UP000054837">
    <property type="component" value="Unassembled WGS sequence"/>
</dbReference>
<keyword evidence="1" id="KW-0645">Protease</keyword>
<evidence type="ECO:0000256" key="5">
    <source>
        <dbReference type="SAM" id="Phobius"/>
    </source>
</evidence>
<keyword evidence="5" id="KW-0472">Membrane</keyword>
<evidence type="ECO:0000313" key="8">
    <source>
        <dbReference type="Proteomes" id="UP000054837"/>
    </source>
</evidence>
<evidence type="ECO:0000256" key="3">
    <source>
        <dbReference type="ARBA" id="ARBA00022801"/>
    </source>
</evidence>
<dbReference type="GO" id="GO:0004222">
    <property type="term" value="F:metalloendopeptidase activity"/>
    <property type="evidence" value="ECO:0007669"/>
    <property type="project" value="InterPro"/>
</dbReference>